<dbReference type="PROSITE" id="PS50158">
    <property type="entry name" value="ZF_CCHC"/>
    <property type="match status" value="1"/>
</dbReference>
<dbReference type="PROSITE" id="PS50808">
    <property type="entry name" value="ZF_BED"/>
    <property type="match status" value="1"/>
</dbReference>
<feature type="domain" description="CCHC-type" evidence="6">
    <location>
        <begin position="208"/>
        <end position="221"/>
    </location>
</feature>
<evidence type="ECO:0000256" key="1">
    <source>
        <dbReference type="ARBA" id="ARBA00022723"/>
    </source>
</evidence>
<dbReference type="PANTHER" id="PTHR31286:SF167">
    <property type="entry name" value="OS09G0268800 PROTEIN"/>
    <property type="match status" value="1"/>
</dbReference>
<evidence type="ECO:0000256" key="4">
    <source>
        <dbReference type="PROSITE-ProRule" id="PRU00047"/>
    </source>
</evidence>
<dbReference type="InterPro" id="IPR002156">
    <property type="entry name" value="RNaseH_domain"/>
</dbReference>
<dbReference type="STRING" id="93759.A0A1R3HK95"/>
<proteinExistence type="predicted"/>
<feature type="region of interest" description="Disordered" evidence="5">
    <location>
        <begin position="381"/>
        <end position="409"/>
    </location>
</feature>
<organism evidence="8 9">
    <name type="scientific">Corchorus olitorius</name>
    <dbReference type="NCBI Taxonomy" id="93759"/>
    <lineage>
        <taxon>Eukaryota</taxon>
        <taxon>Viridiplantae</taxon>
        <taxon>Streptophyta</taxon>
        <taxon>Embryophyta</taxon>
        <taxon>Tracheophyta</taxon>
        <taxon>Spermatophyta</taxon>
        <taxon>Magnoliopsida</taxon>
        <taxon>eudicotyledons</taxon>
        <taxon>Gunneridae</taxon>
        <taxon>Pentapetalae</taxon>
        <taxon>rosids</taxon>
        <taxon>malvids</taxon>
        <taxon>Malvales</taxon>
        <taxon>Malvaceae</taxon>
        <taxon>Grewioideae</taxon>
        <taxon>Apeibeae</taxon>
        <taxon>Corchorus</taxon>
    </lineage>
</organism>
<dbReference type="GO" id="GO:0004523">
    <property type="term" value="F:RNA-DNA hybrid ribonuclease activity"/>
    <property type="evidence" value="ECO:0007669"/>
    <property type="project" value="InterPro"/>
</dbReference>
<keyword evidence="1" id="KW-0479">Metal-binding</keyword>
<dbReference type="Proteomes" id="UP000187203">
    <property type="component" value="Unassembled WGS sequence"/>
</dbReference>
<dbReference type="InterPro" id="IPR001878">
    <property type="entry name" value="Znf_CCHC"/>
</dbReference>
<dbReference type="Pfam" id="PF13456">
    <property type="entry name" value="RVT_3"/>
    <property type="match status" value="1"/>
</dbReference>
<sequence>MAEDLADLWKHFKLTAEEEDDVIEDDDLESNPVDDQPKPWLVGKLLTEKPFNKQAFMNTMKNIWKLAKEVRMIALEENLFLFKFSTEGDKERVVDGSPWTFQNNLLMFANFHGDLRPEDYVFTKALFWIRVYDLTLGKRTRDMAEIIGRRIGELVDVDQTLDGEGWADFLRVRVAIDVTKPLRRQILVKWDDGNIRGRLAYERPPSFCYDCGRIGHVSEDCSMEKVIKEGEEEVKQYGPWMVASSLKRKAAVVGIEAFKKLGKQLSGSQGSKHRGETQSSNTKRNLFPWTTPRLDSGRRAVERSLQVENRQEEQFSGLGRYPSGMLGKKSIVHFRNIAVYAVMENPIQDIPVDIEVDLNCSDCSDEVGGGVELSNDEINAASTQTEPTAEASPSTHAGNQGLSTEPTSVVVENDETRKRAFTSKVWEHVTRFKANDGYPMARCNYCPRTFKAHTKRNGTTSMKNHIESCPKNPAVIAAKEREANQTKLPFNVFSFLLAGQLSFAAGRMDTGSVDCRLLAAAFFVDVNFWSFANWIGDNIANLVDKERLRLISQLNVTEGDLTVSAVGKIVETAKVAELIGRDCGSWNLDLLDSLFSPDEAMAIRHVAIERGNLPDKIVWHFDNCGKYSVRSGYLVLCNLAGFDDRDDPMEHKQFLREIWNADVPPKIKIFGWRVFHDIILVFCNLQRRGMEVDPICIRCGKEEETMAHAIKECEKAEQVWELISEHYVASKNDEVDGSQTKLGDLNWGDIALVTTWAIWGARNKEIHDNIVYSATETAGFVISYLMEYQRCKRKMQPNLAKETHWEAPGQSEIKVNFDGAYDSRGKTGAFGAIARDSAGLVLGAYAGRLGFVSDVYVAECKAALKAAKWARNMGFTRIILEGDALTVIKKANSSETDLSPITAYIADLKEAQNWFEKCSFSHVGRKGNRATDVLAQLGKSYSESIIWMEDVPVYLSEIIQQDCTGFP</sequence>
<dbReference type="InterPro" id="IPR025836">
    <property type="entry name" value="Zn_knuckle_CX2CX4HX4C"/>
</dbReference>
<reference evidence="9" key="1">
    <citation type="submission" date="2013-09" db="EMBL/GenBank/DDBJ databases">
        <title>Corchorus olitorius genome sequencing.</title>
        <authorList>
            <person name="Alam M."/>
            <person name="Haque M.S."/>
            <person name="Islam M.S."/>
            <person name="Emdad E.M."/>
            <person name="Islam M.M."/>
            <person name="Ahmed B."/>
            <person name="Halim A."/>
            <person name="Hossen Q.M.M."/>
            <person name="Hossain M.Z."/>
            <person name="Ahmed R."/>
            <person name="Khan M.M."/>
            <person name="Islam R."/>
            <person name="Rashid M.M."/>
            <person name="Khan S.A."/>
            <person name="Rahman M.S."/>
            <person name="Alam M."/>
            <person name="Yahiya A.S."/>
            <person name="Khan M.S."/>
            <person name="Azam M.S."/>
            <person name="Haque T."/>
            <person name="Lashkar M.Z.H."/>
            <person name="Akhand A.I."/>
            <person name="Morshed G."/>
            <person name="Roy S."/>
            <person name="Uddin K.S."/>
            <person name="Rabeya T."/>
            <person name="Hossain A.S."/>
            <person name="Chowdhury A."/>
            <person name="Snigdha A.R."/>
            <person name="Mortoza M.S."/>
            <person name="Matin S.A."/>
            <person name="Hoque S.M.E."/>
            <person name="Islam M.K."/>
            <person name="Roy D.K."/>
            <person name="Haider R."/>
            <person name="Moosa M.M."/>
            <person name="Elias S.M."/>
            <person name="Hasan A.M."/>
            <person name="Jahan S."/>
            <person name="Shafiuddin M."/>
            <person name="Mahmood N."/>
            <person name="Shommy N.S."/>
        </authorList>
    </citation>
    <scope>NUCLEOTIDE SEQUENCE [LARGE SCALE GENOMIC DNA]</scope>
    <source>
        <strain evidence="9">cv. O-4</strain>
    </source>
</reference>
<dbReference type="CDD" id="cd06222">
    <property type="entry name" value="RNase_H_like"/>
    <property type="match status" value="1"/>
</dbReference>
<dbReference type="EMBL" id="AWUE01019951">
    <property type="protein sequence ID" value="OMO70721.1"/>
    <property type="molecule type" value="Genomic_DNA"/>
</dbReference>
<dbReference type="InterPro" id="IPR026960">
    <property type="entry name" value="RVT-Znf"/>
</dbReference>
<keyword evidence="3" id="KW-0862">Zinc</keyword>
<dbReference type="GO" id="GO:0008270">
    <property type="term" value="F:zinc ion binding"/>
    <property type="evidence" value="ECO:0007669"/>
    <property type="project" value="UniProtKB-KW"/>
</dbReference>
<dbReference type="SUPFAM" id="SSF53098">
    <property type="entry name" value="Ribonuclease H-like"/>
    <property type="match status" value="1"/>
</dbReference>
<evidence type="ECO:0000259" key="6">
    <source>
        <dbReference type="PROSITE" id="PS50158"/>
    </source>
</evidence>
<evidence type="ECO:0000313" key="8">
    <source>
        <dbReference type="EMBL" id="OMO70721.1"/>
    </source>
</evidence>
<dbReference type="InterPro" id="IPR036236">
    <property type="entry name" value="Znf_C2H2_sf"/>
</dbReference>
<dbReference type="GO" id="GO:0003677">
    <property type="term" value="F:DNA binding"/>
    <property type="evidence" value="ECO:0007669"/>
    <property type="project" value="InterPro"/>
</dbReference>
<evidence type="ECO:0000256" key="2">
    <source>
        <dbReference type="ARBA" id="ARBA00022771"/>
    </source>
</evidence>
<dbReference type="Pfam" id="PF14392">
    <property type="entry name" value="zf-CCHC_4"/>
    <property type="match status" value="1"/>
</dbReference>
<name>A0A1R3HK95_9ROSI</name>
<dbReference type="Pfam" id="PF02892">
    <property type="entry name" value="zf-BED"/>
    <property type="match status" value="1"/>
</dbReference>
<evidence type="ECO:0000256" key="3">
    <source>
        <dbReference type="ARBA" id="ARBA00022833"/>
    </source>
</evidence>
<dbReference type="AlphaFoldDB" id="A0A1R3HK95"/>
<feature type="region of interest" description="Disordered" evidence="5">
    <location>
        <begin position="265"/>
        <end position="293"/>
    </location>
</feature>
<dbReference type="Gene3D" id="3.30.420.10">
    <property type="entry name" value="Ribonuclease H-like superfamily/Ribonuclease H"/>
    <property type="match status" value="1"/>
</dbReference>
<dbReference type="Pfam" id="PF13966">
    <property type="entry name" value="zf-RVT"/>
    <property type="match status" value="1"/>
</dbReference>
<dbReference type="OrthoDB" id="1002686at2759"/>
<dbReference type="InterPro" id="IPR044730">
    <property type="entry name" value="RNase_H-like_dom_plant"/>
</dbReference>
<gene>
    <name evidence="8" type="ORF">COLO4_28522</name>
</gene>
<protein>
    <submittedName>
        <fullName evidence="8">Zinc finger, CCHC-type</fullName>
    </submittedName>
</protein>
<dbReference type="InterPro" id="IPR025558">
    <property type="entry name" value="DUF4283"/>
</dbReference>
<accession>A0A1R3HK95</accession>
<dbReference type="InterPro" id="IPR003656">
    <property type="entry name" value="Znf_BED"/>
</dbReference>
<dbReference type="PANTHER" id="PTHR31286">
    <property type="entry name" value="GLYCINE-RICH CELL WALL STRUCTURAL PROTEIN 1.8-LIKE"/>
    <property type="match status" value="1"/>
</dbReference>
<evidence type="ECO:0000259" key="7">
    <source>
        <dbReference type="PROSITE" id="PS50808"/>
    </source>
</evidence>
<dbReference type="SUPFAM" id="SSF57667">
    <property type="entry name" value="beta-beta-alpha zinc fingers"/>
    <property type="match status" value="1"/>
</dbReference>
<keyword evidence="9" id="KW-1185">Reference proteome</keyword>
<evidence type="ECO:0000313" key="9">
    <source>
        <dbReference type="Proteomes" id="UP000187203"/>
    </source>
</evidence>
<dbReference type="SMART" id="SM00614">
    <property type="entry name" value="ZnF_BED"/>
    <property type="match status" value="1"/>
</dbReference>
<comment type="caution">
    <text evidence="8">The sequence shown here is derived from an EMBL/GenBank/DDBJ whole genome shotgun (WGS) entry which is preliminary data.</text>
</comment>
<feature type="domain" description="BED-type" evidence="7">
    <location>
        <begin position="420"/>
        <end position="476"/>
    </location>
</feature>
<dbReference type="InterPro" id="IPR040256">
    <property type="entry name" value="At4g02000-like"/>
</dbReference>
<dbReference type="InterPro" id="IPR012337">
    <property type="entry name" value="RNaseH-like_sf"/>
</dbReference>
<dbReference type="Pfam" id="PF14111">
    <property type="entry name" value="DUF4283"/>
    <property type="match status" value="1"/>
</dbReference>
<feature type="compositionally biased region" description="Polar residues" evidence="5">
    <location>
        <begin position="381"/>
        <end position="407"/>
    </location>
</feature>
<keyword evidence="2 4" id="KW-0863">Zinc-finger</keyword>
<evidence type="ECO:0000256" key="5">
    <source>
        <dbReference type="SAM" id="MobiDB-lite"/>
    </source>
</evidence>
<dbReference type="InterPro" id="IPR036397">
    <property type="entry name" value="RNaseH_sf"/>
</dbReference>